<keyword evidence="1" id="KW-1133">Transmembrane helix</keyword>
<evidence type="ECO:0000313" key="2">
    <source>
        <dbReference type="EMBL" id="CAG6711628.1"/>
    </source>
</evidence>
<dbReference type="EMBL" id="HBUF01348430">
    <property type="protein sequence ID" value="CAG6711622.1"/>
    <property type="molecule type" value="Transcribed_RNA"/>
</dbReference>
<feature type="transmembrane region" description="Helical" evidence="1">
    <location>
        <begin position="73"/>
        <end position="96"/>
    </location>
</feature>
<accession>A0A8D8XW36</accession>
<keyword evidence="1" id="KW-0812">Transmembrane</keyword>
<protein>
    <submittedName>
        <fullName evidence="2">Uncharacterized protein</fullName>
    </submittedName>
</protein>
<dbReference type="AlphaFoldDB" id="A0A8D8XW36"/>
<evidence type="ECO:0000256" key="1">
    <source>
        <dbReference type="SAM" id="Phobius"/>
    </source>
</evidence>
<proteinExistence type="predicted"/>
<organism evidence="2">
    <name type="scientific">Cacopsylla melanoneura</name>
    <dbReference type="NCBI Taxonomy" id="428564"/>
    <lineage>
        <taxon>Eukaryota</taxon>
        <taxon>Metazoa</taxon>
        <taxon>Ecdysozoa</taxon>
        <taxon>Arthropoda</taxon>
        <taxon>Hexapoda</taxon>
        <taxon>Insecta</taxon>
        <taxon>Pterygota</taxon>
        <taxon>Neoptera</taxon>
        <taxon>Paraneoptera</taxon>
        <taxon>Hemiptera</taxon>
        <taxon>Sternorrhyncha</taxon>
        <taxon>Psylloidea</taxon>
        <taxon>Psyllidae</taxon>
        <taxon>Psyllinae</taxon>
        <taxon>Cacopsylla</taxon>
    </lineage>
</organism>
<dbReference type="EMBL" id="HBUF01348431">
    <property type="protein sequence ID" value="CAG6711625.1"/>
    <property type="molecule type" value="Transcribed_RNA"/>
</dbReference>
<dbReference type="EMBL" id="HBUF01348432">
    <property type="protein sequence ID" value="CAG6711628.1"/>
    <property type="molecule type" value="Transcribed_RNA"/>
</dbReference>
<dbReference type="EMBL" id="HBUF01348429">
    <property type="protein sequence ID" value="CAG6711619.1"/>
    <property type="molecule type" value="Transcribed_RNA"/>
</dbReference>
<sequence length="138" mass="15877">MTCEIFHKKCIKNKVATGNGPWLHFFLGSLVSRLYCRDLWFYYKNPQINELVSIKVRINPSIFTIRREAGRHLFYFSLSLSFSFSLSFLFLFLFLFSLSLSLFSLSPLFLSPSFSINLSLSLSLSRSLSSSLSLSLSF</sequence>
<reference evidence="2" key="1">
    <citation type="submission" date="2021-05" db="EMBL/GenBank/DDBJ databases">
        <authorList>
            <person name="Alioto T."/>
            <person name="Alioto T."/>
            <person name="Gomez Garrido J."/>
        </authorList>
    </citation>
    <scope>NUCLEOTIDE SEQUENCE</scope>
</reference>
<keyword evidence="1" id="KW-0472">Membrane</keyword>
<name>A0A8D8XW36_9HEMI</name>